<organism evidence="1 2">
    <name type="scientific">Chaetomium tenue</name>
    <dbReference type="NCBI Taxonomy" id="1854479"/>
    <lineage>
        <taxon>Eukaryota</taxon>
        <taxon>Fungi</taxon>
        <taxon>Dikarya</taxon>
        <taxon>Ascomycota</taxon>
        <taxon>Pezizomycotina</taxon>
        <taxon>Sordariomycetes</taxon>
        <taxon>Sordariomycetidae</taxon>
        <taxon>Sordariales</taxon>
        <taxon>Chaetomiaceae</taxon>
        <taxon>Chaetomium</taxon>
    </lineage>
</organism>
<dbReference type="EMBL" id="JAGIZQ010000002">
    <property type="protein sequence ID" value="KAH6640715.1"/>
    <property type="molecule type" value="Genomic_DNA"/>
</dbReference>
<accession>A0ACB7PFJ0</accession>
<sequence length="446" mass="48058">MATTVERLGGVYTADWMTPPANVVAHQVTLGEPDDSMFTKMFGTFDFSAAHSLEEASHPNPHEPLQQPRRLRTLEHSNFGAPPSALEHHQPQGPTQLAFGFPTEGPSHFSQGYFNAPPTPDDVAAAAALVGRSTGPFGMSLFPDQQALALEAITSPTGQARPEQLRSTQEALQHRRYNEPLDTGLFRQHSKESQTSPFDVRFGSDPNFNTASFVPSSENETTEALSEGQLAYLNCLEPNHSAGPTRAASPTAWAPPSPSTAAGNSLLVLGRRRTIPHIPPAPEEPPARRRRTSKTGALAMSASPTTPETPARRRSTATTIPTGLSHSVPATIPELSGPESTTSAPNKRGRKPAGAAPGKRGARKKSPRTVLTEEQRRLNHVDSEKKRRQLIKGGYGRLAALVPELTMNALSRSDGLCRMVDWIEKAQEGNRELERLLALAARSAAG</sequence>
<keyword evidence="2" id="KW-1185">Reference proteome</keyword>
<name>A0ACB7PFJ0_9PEZI</name>
<protein>
    <submittedName>
        <fullName evidence="1">Uncharacterized protein</fullName>
    </submittedName>
</protein>
<comment type="caution">
    <text evidence="1">The sequence shown here is derived from an EMBL/GenBank/DDBJ whole genome shotgun (WGS) entry which is preliminary data.</text>
</comment>
<evidence type="ECO:0000313" key="1">
    <source>
        <dbReference type="EMBL" id="KAH6640715.1"/>
    </source>
</evidence>
<reference evidence="1 2" key="1">
    <citation type="journal article" date="2021" name="Nat. Commun.">
        <title>Genetic determinants of endophytism in the Arabidopsis root mycobiome.</title>
        <authorList>
            <person name="Mesny F."/>
            <person name="Miyauchi S."/>
            <person name="Thiergart T."/>
            <person name="Pickel B."/>
            <person name="Atanasova L."/>
            <person name="Karlsson M."/>
            <person name="Huettel B."/>
            <person name="Barry K.W."/>
            <person name="Haridas S."/>
            <person name="Chen C."/>
            <person name="Bauer D."/>
            <person name="Andreopoulos W."/>
            <person name="Pangilinan J."/>
            <person name="LaButti K."/>
            <person name="Riley R."/>
            <person name="Lipzen A."/>
            <person name="Clum A."/>
            <person name="Drula E."/>
            <person name="Henrissat B."/>
            <person name="Kohler A."/>
            <person name="Grigoriev I.V."/>
            <person name="Martin F.M."/>
            <person name="Hacquard S."/>
        </authorList>
    </citation>
    <scope>NUCLEOTIDE SEQUENCE [LARGE SCALE GENOMIC DNA]</scope>
    <source>
        <strain evidence="1 2">MPI-SDFR-AT-0079</strain>
    </source>
</reference>
<dbReference type="Proteomes" id="UP000724584">
    <property type="component" value="Unassembled WGS sequence"/>
</dbReference>
<gene>
    <name evidence="1" type="ORF">F5144DRAFT_482345</name>
</gene>
<proteinExistence type="predicted"/>
<evidence type="ECO:0000313" key="2">
    <source>
        <dbReference type="Proteomes" id="UP000724584"/>
    </source>
</evidence>